<dbReference type="Gene3D" id="2.60.120.380">
    <property type="match status" value="1"/>
</dbReference>
<name>A0ABR9PMI1_9BACT</name>
<evidence type="ECO:0000313" key="4">
    <source>
        <dbReference type="EMBL" id="MBE4749123.1"/>
    </source>
</evidence>
<sequence length="414" mass="44385">MGAFLETGRCVGLAVAIAAMAACGDAESLMPQSPGQLEALAGASQTGQSLNLDLGSVLGSPVHSSNTCGAFNQQAPACGYSNASDHSYYWTAPSSGRFTFTTTGSGYDTILQLMDATSSEVLGCNDDANGTLQSSVSLDLAAGQQLVVVVDGYSERCGEFKLNVVGGGPVSVYVDDNFRGSSQNLWPGSYNASQLTIGNDTISSLRMPSGWFVEVLENDFADPQARFQRFTQDATFVGTELNDKTSSIVVEAPVVIYADGSFSGAYQSLWPGVYGRSRLAVSDNNISSLRVPPGWRVTLYDEELTGPSRVFTQDTTLTGDSFNNTASSVVVEGPAVIYEHDFHGRYQNLWPGYYTLSQLTLRNDTISSVRVPSGWKVWLYEHDFAGRWRLLTQDANLAGTDFNDVTSSIVVEAP</sequence>
<evidence type="ECO:0000256" key="1">
    <source>
        <dbReference type="ARBA" id="ARBA00009646"/>
    </source>
</evidence>
<keyword evidence="5" id="KW-1185">Reference proteome</keyword>
<evidence type="ECO:0000256" key="2">
    <source>
        <dbReference type="ARBA" id="ARBA00022737"/>
    </source>
</evidence>
<keyword evidence="2" id="KW-0677">Repeat</keyword>
<dbReference type="PROSITE" id="PS50915">
    <property type="entry name" value="CRYSTALLIN_BETA_GAMMA"/>
    <property type="match status" value="1"/>
</dbReference>
<reference evidence="4 5" key="1">
    <citation type="submission" date="2020-02" db="EMBL/GenBank/DDBJ databases">
        <authorList>
            <person name="Babadi Z.K."/>
            <person name="Risdian C."/>
            <person name="Ebrahimipour G.H."/>
            <person name="Wink J."/>
        </authorList>
    </citation>
    <scope>NUCLEOTIDE SEQUENCE [LARGE SCALE GENOMIC DNA]</scope>
    <source>
        <strain evidence="4 5">ZKHCc1 1396</strain>
    </source>
</reference>
<comment type="caution">
    <text evidence="4">The sequence shown here is derived from an EMBL/GenBank/DDBJ whole genome shotgun (WGS) entry which is preliminary data.</text>
</comment>
<feature type="domain" description="Beta/gamma crystallin 'Greek key'" evidence="3">
    <location>
        <begin position="168"/>
        <end position="209"/>
    </location>
</feature>
<comment type="similarity">
    <text evidence="1">Belongs to the beta/gamma-crystallin family.</text>
</comment>
<dbReference type="SMART" id="SM00247">
    <property type="entry name" value="XTALbg"/>
    <property type="match status" value="1"/>
</dbReference>
<dbReference type="EMBL" id="JAAIYO010000003">
    <property type="protein sequence ID" value="MBE4749123.1"/>
    <property type="molecule type" value="Genomic_DNA"/>
</dbReference>
<dbReference type="SUPFAM" id="SSF49695">
    <property type="entry name" value="gamma-Crystallin-like"/>
    <property type="match status" value="3"/>
</dbReference>
<evidence type="ECO:0000259" key="3">
    <source>
        <dbReference type="PROSITE" id="PS50915"/>
    </source>
</evidence>
<proteinExistence type="inferred from homology"/>
<dbReference type="InterPro" id="IPR001064">
    <property type="entry name" value="Beta/gamma_crystallin"/>
</dbReference>
<organism evidence="4 5">
    <name type="scientific">Corallococcus soli</name>
    <dbReference type="NCBI Taxonomy" id="2710757"/>
    <lineage>
        <taxon>Bacteria</taxon>
        <taxon>Pseudomonadati</taxon>
        <taxon>Myxococcota</taxon>
        <taxon>Myxococcia</taxon>
        <taxon>Myxococcales</taxon>
        <taxon>Cystobacterineae</taxon>
        <taxon>Myxococcaceae</taxon>
        <taxon>Corallococcus</taxon>
    </lineage>
</organism>
<dbReference type="Proteomes" id="UP001516472">
    <property type="component" value="Unassembled WGS sequence"/>
</dbReference>
<gene>
    <name evidence="4" type="ORF">G4177_13220</name>
</gene>
<protein>
    <recommendedName>
        <fullName evidence="3">Beta/gamma crystallin 'Greek key' domain-containing protein</fullName>
    </recommendedName>
</protein>
<dbReference type="Gene3D" id="2.60.20.10">
    <property type="entry name" value="Crystallins"/>
    <property type="match status" value="3"/>
</dbReference>
<dbReference type="InterPro" id="IPR011024">
    <property type="entry name" value="G_crystallin-like"/>
</dbReference>
<evidence type="ECO:0000313" key="5">
    <source>
        <dbReference type="Proteomes" id="UP001516472"/>
    </source>
</evidence>
<dbReference type="RefSeq" id="WP_193348523.1">
    <property type="nucleotide sequence ID" value="NZ_CBCSIP010000145.1"/>
</dbReference>
<accession>A0ABR9PMI1</accession>